<feature type="region of interest" description="Disordered" evidence="1">
    <location>
        <begin position="123"/>
        <end position="247"/>
    </location>
</feature>
<sequence length="247" mass="26933">MRTRSGLTLELAESREGLNMPEDTQSVDAQWGTPATTNRSTVESQPQSLSPLLGSPQLSSPPRSSTSVRHVGGHPYVPIAPRPRLLASSPCPTLTTQENEVQAPVLETFHSQIRVLSDEPFEHRTTRYGPTPSQSDALRRFSTGEHPWSPASPNTTPLKRTFSDLEEVPSGGKLGDELERLEKGEEIEEGVIEPRMGERAVTVEKRKKKRTRSGRGAGSRSDGKYGNGGRKDGDGRGNGGERSRVTI</sequence>
<evidence type="ECO:0000313" key="3">
    <source>
        <dbReference type="Proteomes" id="UP000824998"/>
    </source>
</evidence>
<dbReference type="Proteomes" id="UP000824998">
    <property type="component" value="Unassembled WGS sequence"/>
</dbReference>
<feature type="region of interest" description="Disordered" evidence="1">
    <location>
        <begin position="1"/>
        <end position="99"/>
    </location>
</feature>
<accession>A0A9P8C6N6</accession>
<gene>
    <name evidence="2" type="ORF">BJ875DRAFT_256515</name>
</gene>
<feature type="compositionally biased region" description="Low complexity" evidence="1">
    <location>
        <begin position="44"/>
        <end position="67"/>
    </location>
</feature>
<protein>
    <submittedName>
        <fullName evidence="2">Uncharacterized protein</fullName>
    </submittedName>
</protein>
<evidence type="ECO:0000256" key="1">
    <source>
        <dbReference type="SAM" id="MobiDB-lite"/>
    </source>
</evidence>
<keyword evidence="3" id="KW-1185">Reference proteome</keyword>
<proteinExistence type="predicted"/>
<feature type="compositionally biased region" description="Polar residues" evidence="1">
    <location>
        <begin position="90"/>
        <end position="99"/>
    </location>
</feature>
<reference evidence="2" key="1">
    <citation type="journal article" date="2021" name="IMA Fungus">
        <title>Genomic characterization of three marine fungi, including Emericellopsis atlantica sp. nov. with signatures of a generalist lifestyle and marine biomass degradation.</title>
        <authorList>
            <person name="Hagestad O.C."/>
            <person name="Hou L."/>
            <person name="Andersen J.H."/>
            <person name="Hansen E.H."/>
            <person name="Altermark B."/>
            <person name="Li C."/>
            <person name="Kuhnert E."/>
            <person name="Cox R.J."/>
            <person name="Crous P.W."/>
            <person name="Spatafora J.W."/>
            <person name="Lail K."/>
            <person name="Amirebrahimi M."/>
            <person name="Lipzen A."/>
            <person name="Pangilinan J."/>
            <person name="Andreopoulos W."/>
            <person name="Hayes R.D."/>
            <person name="Ng V."/>
            <person name="Grigoriev I.V."/>
            <person name="Jackson S.A."/>
            <person name="Sutton T.D.S."/>
            <person name="Dobson A.D.W."/>
            <person name="Rama T."/>
        </authorList>
    </citation>
    <scope>NUCLEOTIDE SEQUENCE</scope>
    <source>
        <strain evidence="2">TRa018bII</strain>
    </source>
</reference>
<feature type="compositionally biased region" description="Basic and acidic residues" evidence="1">
    <location>
        <begin position="229"/>
        <end position="247"/>
    </location>
</feature>
<evidence type="ECO:0000313" key="2">
    <source>
        <dbReference type="EMBL" id="KAG9235844.1"/>
    </source>
</evidence>
<comment type="caution">
    <text evidence="2">The sequence shown here is derived from an EMBL/GenBank/DDBJ whole genome shotgun (WGS) entry which is preliminary data.</text>
</comment>
<organism evidence="2 3">
    <name type="scientific">Amylocarpus encephaloides</name>
    <dbReference type="NCBI Taxonomy" id="45428"/>
    <lineage>
        <taxon>Eukaryota</taxon>
        <taxon>Fungi</taxon>
        <taxon>Dikarya</taxon>
        <taxon>Ascomycota</taxon>
        <taxon>Pezizomycotina</taxon>
        <taxon>Leotiomycetes</taxon>
        <taxon>Helotiales</taxon>
        <taxon>Helotiales incertae sedis</taxon>
        <taxon>Amylocarpus</taxon>
    </lineage>
</organism>
<dbReference type="AlphaFoldDB" id="A0A9P8C6N6"/>
<feature type="compositionally biased region" description="Basic and acidic residues" evidence="1">
    <location>
        <begin position="174"/>
        <end position="184"/>
    </location>
</feature>
<dbReference type="EMBL" id="MU251421">
    <property type="protein sequence ID" value="KAG9235844.1"/>
    <property type="molecule type" value="Genomic_DNA"/>
</dbReference>
<feature type="compositionally biased region" description="Basic and acidic residues" evidence="1">
    <location>
        <begin position="195"/>
        <end position="204"/>
    </location>
</feature>
<name>A0A9P8C6N6_9HELO</name>
<feature type="compositionally biased region" description="Polar residues" evidence="1">
    <location>
        <begin position="22"/>
        <end position="43"/>
    </location>
</feature>